<dbReference type="EC" id="2.7.7.65" evidence="1"/>
<evidence type="ECO:0000256" key="2">
    <source>
        <dbReference type="ARBA" id="ARBA00034247"/>
    </source>
</evidence>
<dbReference type="SUPFAM" id="SSF55073">
    <property type="entry name" value="Nucleotide cyclase"/>
    <property type="match status" value="1"/>
</dbReference>
<dbReference type="CDD" id="cd01949">
    <property type="entry name" value="GGDEF"/>
    <property type="match status" value="1"/>
</dbReference>
<dbReference type="NCBIfam" id="TIGR00254">
    <property type="entry name" value="GGDEF"/>
    <property type="match status" value="1"/>
</dbReference>
<dbReference type="EMBL" id="CP042906">
    <property type="protein sequence ID" value="QEX19225.1"/>
    <property type="molecule type" value="Genomic_DNA"/>
</dbReference>
<gene>
    <name evidence="6" type="ORF">FRZ44_45380</name>
</gene>
<comment type="catalytic activity">
    <reaction evidence="2">
        <text>2 GTP = 3',3'-c-di-GMP + 2 diphosphate</text>
        <dbReference type="Rhea" id="RHEA:24898"/>
        <dbReference type="ChEBI" id="CHEBI:33019"/>
        <dbReference type="ChEBI" id="CHEBI:37565"/>
        <dbReference type="ChEBI" id="CHEBI:58805"/>
        <dbReference type="EC" id="2.7.7.65"/>
    </reaction>
</comment>
<dbReference type="PROSITE" id="PS50887">
    <property type="entry name" value="GGDEF"/>
    <property type="match status" value="1"/>
</dbReference>
<feature type="domain" description="CBS" evidence="5">
    <location>
        <begin position="47"/>
        <end position="104"/>
    </location>
</feature>
<dbReference type="InterPro" id="IPR000644">
    <property type="entry name" value="CBS_dom"/>
</dbReference>
<dbReference type="Pfam" id="PF00990">
    <property type="entry name" value="GGDEF"/>
    <property type="match status" value="1"/>
</dbReference>
<dbReference type="RefSeq" id="WP_407658018.1">
    <property type="nucleotide sequence ID" value="NZ_CP042906.1"/>
</dbReference>
<evidence type="ECO:0000256" key="1">
    <source>
        <dbReference type="ARBA" id="ARBA00012528"/>
    </source>
</evidence>
<organism evidence="6 7">
    <name type="scientific">Hypericibacter terrae</name>
    <dbReference type="NCBI Taxonomy" id="2602015"/>
    <lineage>
        <taxon>Bacteria</taxon>
        <taxon>Pseudomonadati</taxon>
        <taxon>Pseudomonadota</taxon>
        <taxon>Alphaproteobacteria</taxon>
        <taxon>Rhodospirillales</taxon>
        <taxon>Dongiaceae</taxon>
        <taxon>Hypericibacter</taxon>
    </lineage>
</organism>
<dbReference type="SMART" id="SM00116">
    <property type="entry name" value="CBS"/>
    <property type="match status" value="2"/>
</dbReference>
<dbReference type="InterPro" id="IPR000160">
    <property type="entry name" value="GGDEF_dom"/>
</dbReference>
<evidence type="ECO:0000313" key="7">
    <source>
        <dbReference type="Proteomes" id="UP000326202"/>
    </source>
</evidence>
<dbReference type="PANTHER" id="PTHR45138">
    <property type="entry name" value="REGULATORY COMPONENTS OF SENSORY TRANSDUCTION SYSTEM"/>
    <property type="match status" value="1"/>
</dbReference>
<keyword evidence="7" id="KW-1185">Reference proteome</keyword>
<sequence length="274" mass="29626">MASHNVGALVVTDDGGKLVGIVSERDLARAIAKYGNGVAERTVSDVMTRSVITCSGSQSVADMLSLMTANHIRHLPVLEGDRLIGMVSTRELTQAYEALQAQANMDALTGLSNRRHFLENLDVEWARSRRYGRPLSVAMIDVDRFKRVNDTYGHEAGDKVLSALARHFERQLRNVDRTGRLGGEEFAAIFPETDVPGARVACDRLLRTIRDTAVEVDGTKISFTVSIGLTRANPAPDGSPGAEDPAAILKRADGLLYAAKSQGRDRIQVDAAAA</sequence>
<dbReference type="SUPFAM" id="SSF54631">
    <property type="entry name" value="CBS-domain pair"/>
    <property type="match status" value="1"/>
</dbReference>
<evidence type="ECO:0000259" key="4">
    <source>
        <dbReference type="PROSITE" id="PS50887"/>
    </source>
</evidence>
<keyword evidence="3" id="KW-0129">CBS domain</keyword>
<dbReference type="FunFam" id="3.30.70.270:FF:000001">
    <property type="entry name" value="Diguanylate cyclase domain protein"/>
    <property type="match status" value="1"/>
</dbReference>
<dbReference type="GO" id="GO:0052621">
    <property type="term" value="F:diguanylate cyclase activity"/>
    <property type="evidence" value="ECO:0007669"/>
    <property type="project" value="UniProtKB-EC"/>
</dbReference>
<feature type="domain" description="GGDEF" evidence="4">
    <location>
        <begin position="133"/>
        <end position="272"/>
    </location>
</feature>
<dbReference type="GO" id="GO:0005886">
    <property type="term" value="C:plasma membrane"/>
    <property type="evidence" value="ECO:0007669"/>
    <property type="project" value="TreeGrafter"/>
</dbReference>
<dbReference type="PROSITE" id="PS51371">
    <property type="entry name" value="CBS"/>
    <property type="match status" value="2"/>
</dbReference>
<evidence type="ECO:0000313" key="6">
    <source>
        <dbReference type="EMBL" id="QEX19225.1"/>
    </source>
</evidence>
<dbReference type="SMART" id="SM00267">
    <property type="entry name" value="GGDEF"/>
    <property type="match status" value="1"/>
</dbReference>
<protein>
    <recommendedName>
        <fullName evidence="1">diguanylate cyclase</fullName>
        <ecNumber evidence="1">2.7.7.65</ecNumber>
    </recommendedName>
</protein>
<dbReference type="InterPro" id="IPR046342">
    <property type="entry name" value="CBS_dom_sf"/>
</dbReference>
<dbReference type="InterPro" id="IPR029787">
    <property type="entry name" value="Nucleotide_cyclase"/>
</dbReference>
<proteinExistence type="predicted"/>
<dbReference type="GO" id="GO:1902201">
    <property type="term" value="P:negative regulation of bacterial-type flagellum-dependent cell motility"/>
    <property type="evidence" value="ECO:0007669"/>
    <property type="project" value="TreeGrafter"/>
</dbReference>
<dbReference type="GO" id="GO:0043709">
    <property type="term" value="P:cell adhesion involved in single-species biofilm formation"/>
    <property type="evidence" value="ECO:0007669"/>
    <property type="project" value="TreeGrafter"/>
</dbReference>
<dbReference type="Gene3D" id="3.30.70.270">
    <property type="match status" value="1"/>
</dbReference>
<evidence type="ECO:0000256" key="3">
    <source>
        <dbReference type="PROSITE-ProRule" id="PRU00703"/>
    </source>
</evidence>
<dbReference type="CDD" id="cd04623">
    <property type="entry name" value="CBS_pair_bac_euk"/>
    <property type="match status" value="1"/>
</dbReference>
<dbReference type="InterPro" id="IPR043128">
    <property type="entry name" value="Rev_trsase/Diguanyl_cyclase"/>
</dbReference>
<dbReference type="PANTHER" id="PTHR45138:SF9">
    <property type="entry name" value="DIGUANYLATE CYCLASE DGCM-RELATED"/>
    <property type="match status" value="1"/>
</dbReference>
<dbReference type="AlphaFoldDB" id="A0A5J6MRD7"/>
<reference evidence="6 7" key="1">
    <citation type="submission" date="2019-08" db="EMBL/GenBank/DDBJ databases">
        <title>Hyperibacter terrae gen. nov., sp. nov. and Hyperibacter viscosus sp. nov., two new members in the family Rhodospirillaceae isolated from the rhizosphere of Hypericum perforatum.</title>
        <authorList>
            <person name="Noviana Z."/>
        </authorList>
    </citation>
    <scope>NUCLEOTIDE SEQUENCE [LARGE SCALE GENOMIC DNA]</scope>
    <source>
        <strain evidence="6 7">R5913</strain>
    </source>
</reference>
<dbReference type="Pfam" id="PF00571">
    <property type="entry name" value="CBS"/>
    <property type="match status" value="2"/>
</dbReference>
<dbReference type="InterPro" id="IPR044725">
    <property type="entry name" value="CBSX3_CBS_dom"/>
</dbReference>
<accession>A0A5J6MRD7</accession>
<dbReference type="Gene3D" id="3.10.580.10">
    <property type="entry name" value="CBS-domain"/>
    <property type="match status" value="1"/>
</dbReference>
<feature type="domain" description="CBS" evidence="5">
    <location>
        <begin position="1"/>
        <end position="40"/>
    </location>
</feature>
<name>A0A5J6MRD7_9PROT</name>
<dbReference type="InterPro" id="IPR050469">
    <property type="entry name" value="Diguanylate_Cyclase"/>
</dbReference>
<dbReference type="Proteomes" id="UP000326202">
    <property type="component" value="Chromosome"/>
</dbReference>
<dbReference type="KEGG" id="htq:FRZ44_45380"/>
<evidence type="ECO:0000259" key="5">
    <source>
        <dbReference type="PROSITE" id="PS51371"/>
    </source>
</evidence>